<evidence type="ECO:0000313" key="3">
    <source>
        <dbReference type="Proteomes" id="UP000503447"/>
    </source>
</evidence>
<dbReference type="EMBL" id="CP053452">
    <property type="protein sequence ID" value="QJW98509.1"/>
    <property type="molecule type" value="Genomic_DNA"/>
</dbReference>
<protein>
    <recommendedName>
        <fullName evidence="1">CHAT domain-containing protein</fullName>
    </recommendedName>
</protein>
<keyword evidence="3" id="KW-1185">Reference proteome</keyword>
<dbReference type="Pfam" id="PF12770">
    <property type="entry name" value="CHAT"/>
    <property type="match status" value="1"/>
</dbReference>
<dbReference type="AlphaFoldDB" id="A0A6M5YX14"/>
<evidence type="ECO:0000313" key="2">
    <source>
        <dbReference type="EMBL" id="QJW98509.1"/>
    </source>
</evidence>
<gene>
    <name evidence="2" type="ORF">FTUN_6099</name>
</gene>
<sequence>MSGVIDPPTGTPLRVTIEPLNEPHKLQVTYEIPITAGAGPTHDYFFDRHGETTLDLTGYVSLGYQRELERAVDKLGEYFRAPPVGTPDPALFTPDKPVSAAEVRSFLGNFAADGYRVYRTLFELFEAPTNVKPSGLSVNDFERGKAALKEYLQTPRRINIAVYPEHDILYPWAFLFDRPPSSWASDADAVRSCFGLRHQIEERFKWSPSRLKCFPGPDRRVVAAVCPSADPAGWHAGEEHPLARRAKTDTVHRIGTVSALRDELKNCDADVVYFFGHAKVADAEVAEENWLALGAEKLTAFDLMPALEFVYRREAVLAFLNACQTVPLRYLTQLSILGQFTLKQAHAGRVRCIATSARIPTGFAAQFAREFWSAFLPKPEGTGEPLWAALYQAKRRMLEKLNNPLGMLYVLLGSGNLHYRSCQAAKS</sequence>
<reference evidence="3" key="1">
    <citation type="submission" date="2020-05" db="EMBL/GenBank/DDBJ databases">
        <title>Frigoriglobus tundricola gen. nov., sp. nov., a psychrotolerant cellulolytic planctomycete of the family Gemmataceae with two divergent copies of 16S rRNA gene.</title>
        <authorList>
            <person name="Kulichevskaya I.S."/>
            <person name="Ivanova A.A."/>
            <person name="Naumoff D.G."/>
            <person name="Beletsky A.V."/>
            <person name="Rijpstra W.I.C."/>
            <person name="Sinninghe Damste J.S."/>
            <person name="Mardanov A.V."/>
            <person name="Ravin N.V."/>
            <person name="Dedysh S.N."/>
        </authorList>
    </citation>
    <scope>NUCLEOTIDE SEQUENCE [LARGE SCALE GENOMIC DNA]</scope>
    <source>
        <strain evidence="3">PL17</strain>
    </source>
</reference>
<dbReference type="KEGG" id="ftj:FTUN_6099"/>
<dbReference type="RefSeq" id="WP_171473670.1">
    <property type="nucleotide sequence ID" value="NZ_CP053452.2"/>
</dbReference>
<name>A0A6M5YX14_9BACT</name>
<evidence type="ECO:0000259" key="1">
    <source>
        <dbReference type="Pfam" id="PF12770"/>
    </source>
</evidence>
<accession>A0A6M5YX14</accession>
<organism evidence="2 3">
    <name type="scientific">Frigoriglobus tundricola</name>
    <dbReference type="NCBI Taxonomy" id="2774151"/>
    <lineage>
        <taxon>Bacteria</taxon>
        <taxon>Pseudomonadati</taxon>
        <taxon>Planctomycetota</taxon>
        <taxon>Planctomycetia</taxon>
        <taxon>Gemmatales</taxon>
        <taxon>Gemmataceae</taxon>
        <taxon>Frigoriglobus</taxon>
    </lineage>
</organism>
<dbReference type="Proteomes" id="UP000503447">
    <property type="component" value="Chromosome"/>
</dbReference>
<dbReference type="InterPro" id="IPR024983">
    <property type="entry name" value="CHAT_dom"/>
</dbReference>
<feature type="domain" description="CHAT" evidence="1">
    <location>
        <begin position="255"/>
        <end position="401"/>
    </location>
</feature>
<proteinExistence type="predicted"/>